<evidence type="ECO:0000313" key="4">
    <source>
        <dbReference type="EnsemblPlants" id="Pp3c9_24580V3.1"/>
    </source>
</evidence>
<dbReference type="HOGENOM" id="CLU_544456_0_0_1"/>
<feature type="compositionally biased region" description="Basic and acidic residues" evidence="1">
    <location>
        <begin position="524"/>
        <end position="534"/>
    </location>
</feature>
<keyword evidence="2" id="KW-0812">Transmembrane</keyword>
<sequence>MENYLQYLVIILPAITIFMAGTLLIVHTCVRSWCKMSSNCPISQRTVVTQVDDTFQMNYDSILNKFVEEAMAKVEFILAEEFRKKGAIRITQEESNNLYKRQQVLHHESSTGWTEEKRRHQEIASVCRIPGMASLISAPTPSQDSACPQKTTSFAALWFEELQRSRDALNPAPDTQRDDKLPVKDPIIQTSPVLQLSKVASSDSCVSEQLESEGQDCVMTQTRTGDTSETNEDDPSNELKLLQDLKLFLFTASSNLCRSIMASSTAHKSGKEVFLPCDEKPHVIPGYGLAMELDSNVCALAASASSSMNVPKLLKGGAPQGENAFEWRLDIEEKDVDTTPLNTPVRNRSPTHLCRGVQFQYEEHPPALSLIELDPGLGYGWRGPDWQDTHGKYSVYKVEGPSIYGRCRPNNTPFPGVTEYYKSIEVETMTRWETIKSRYRKASQLAQIRAKLREDIRESEDWRKHLVTLISESSSESEESEADKRRRLHEKRELKIRRGESDYEDPDRVRSLLSSSSSSIDSDDSMKAKLEVNPRCKRKHTHCYPGTYAPRGRTSTP</sequence>
<dbReference type="EMBL" id="ABEU02000009">
    <property type="protein sequence ID" value="PNR48659.1"/>
    <property type="molecule type" value="Genomic_DNA"/>
</dbReference>
<feature type="compositionally biased region" description="Basic and acidic residues" evidence="1">
    <location>
        <begin position="495"/>
        <end position="510"/>
    </location>
</feature>
<feature type="region of interest" description="Disordered" evidence="1">
    <location>
        <begin position="495"/>
        <end position="557"/>
    </location>
</feature>
<organism evidence="3">
    <name type="scientific">Physcomitrium patens</name>
    <name type="common">Spreading-leaved earth moss</name>
    <name type="synonym">Physcomitrella patens</name>
    <dbReference type="NCBI Taxonomy" id="3218"/>
    <lineage>
        <taxon>Eukaryota</taxon>
        <taxon>Viridiplantae</taxon>
        <taxon>Streptophyta</taxon>
        <taxon>Embryophyta</taxon>
        <taxon>Bryophyta</taxon>
        <taxon>Bryophytina</taxon>
        <taxon>Bryopsida</taxon>
        <taxon>Funariidae</taxon>
        <taxon>Funariales</taxon>
        <taxon>Funariaceae</taxon>
        <taxon>Physcomitrium</taxon>
    </lineage>
</organism>
<proteinExistence type="predicted"/>
<evidence type="ECO:0000256" key="2">
    <source>
        <dbReference type="SAM" id="Phobius"/>
    </source>
</evidence>
<reference evidence="3 5" key="1">
    <citation type="journal article" date="2008" name="Science">
        <title>The Physcomitrella genome reveals evolutionary insights into the conquest of land by plants.</title>
        <authorList>
            <person name="Rensing S."/>
            <person name="Lang D."/>
            <person name="Zimmer A."/>
            <person name="Terry A."/>
            <person name="Salamov A."/>
            <person name="Shapiro H."/>
            <person name="Nishiyama T."/>
            <person name="Perroud P.-F."/>
            <person name="Lindquist E."/>
            <person name="Kamisugi Y."/>
            <person name="Tanahashi T."/>
            <person name="Sakakibara K."/>
            <person name="Fujita T."/>
            <person name="Oishi K."/>
            <person name="Shin-I T."/>
            <person name="Kuroki Y."/>
            <person name="Toyoda A."/>
            <person name="Suzuki Y."/>
            <person name="Hashimoto A."/>
            <person name="Yamaguchi K."/>
            <person name="Sugano A."/>
            <person name="Kohara Y."/>
            <person name="Fujiyama A."/>
            <person name="Anterola A."/>
            <person name="Aoki S."/>
            <person name="Ashton N."/>
            <person name="Barbazuk W.B."/>
            <person name="Barker E."/>
            <person name="Bennetzen J."/>
            <person name="Bezanilla M."/>
            <person name="Blankenship R."/>
            <person name="Cho S.H."/>
            <person name="Dutcher S."/>
            <person name="Estelle M."/>
            <person name="Fawcett J.A."/>
            <person name="Gundlach H."/>
            <person name="Hanada K."/>
            <person name="Heyl A."/>
            <person name="Hicks K.A."/>
            <person name="Hugh J."/>
            <person name="Lohr M."/>
            <person name="Mayer K."/>
            <person name="Melkozernov A."/>
            <person name="Murata T."/>
            <person name="Nelson D."/>
            <person name="Pils B."/>
            <person name="Prigge M."/>
            <person name="Reiss B."/>
            <person name="Renner T."/>
            <person name="Rombauts S."/>
            <person name="Rushton P."/>
            <person name="Sanderfoot A."/>
            <person name="Schween G."/>
            <person name="Shiu S.-H."/>
            <person name="Stueber K."/>
            <person name="Theodoulou F.L."/>
            <person name="Tu H."/>
            <person name="Van de Peer Y."/>
            <person name="Verrier P.J."/>
            <person name="Waters E."/>
            <person name="Wood A."/>
            <person name="Yang L."/>
            <person name="Cove D."/>
            <person name="Cuming A."/>
            <person name="Hasebe M."/>
            <person name="Lucas S."/>
            <person name="Mishler D.B."/>
            <person name="Reski R."/>
            <person name="Grigoriev I."/>
            <person name="Quatrano R.S."/>
            <person name="Boore J.L."/>
        </authorList>
    </citation>
    <scope>NUCLEOTIDE SEQUENCE [LARGE SCALE GENOMIC DNA]</scope>
    <source>
        <strain evidence="4 5">cv. Gransden 2004</strain>
    </source>
</reference>
<feature type="transmembrane region" description="Helical" evidence="2">
    <location>
        <begin position="7"/>
        <end position="26"/>
    </location>
</feature>
<keyword evidence="2" id="KW-1133">Transmembrane helix</keyword>
<dbReference type="Proteomes" id="UP000006727">
    <property type="component" value="Chromosome 9"/>
</dbReference>
<dbReference type="AlphaFoldDB" id="A9SX15"/>
<accession>A9SX15</accession>
<dbReference type="EnsemblPlants" id="Pp3c9_24580V3.1">
    <property type="protein sequence ID" value="Pp3c9_24580V3.1"/>
    <property type="gene ID" value="Pp3c9_24580"/>
</dbReference>
<reference evidence="3 5" key="2">
    <citation type="journal article" date="2018" name="Plant J.">
        <title>The Physcomitrella patens chromosome-scale assembly reveals moss genome structure and evolution.</title>
        <authorList>
            <person name="Lang D."/>
            <person name="Ullrich K.K."/>
            <person name="Murat F."/>
            <person name="Fuchs J."/>
            <person name="Jenkins J."/>
            <person name="Haas F.B."/>
            <person name="Piednoel M."/>
            <person name="Gundlach H."/>
            <person name="Van Bel M."/>
            <person name="Meyberg R."/>
            <person name="Vives C."/>
            <person name="Morata J."/>
            <person name="Symeonidi A."/>
            <person name="Hiss M."/>
            <person name="Muchero W."/>
            <person name="Kamisugi Y."/>
            <person name="Saleh O."/>
            <person name="Blanc G."/>
            <person name="Decker E.L."/>
            <person name="van Gessel N."/>
            <person name="Grimwood J."/>
            <person name="Hayes R.D."/>
            <person name="Graham S.W."/>
            <person name="Gunter L.E."/>
            <person name="McDaniel S.F."/>
            <person name="Hoernstein S.N.W."/>
            <person name="Larsson A."/>
            <person name="Li F.W."/>
            <person name="Perroud P.F."/>
            <person name="Phillips J."/>
            <person name="Ranjan P."/>
            <person name="Rokshar D.S."/>
            <person name="Rothfels C.J."/>
            <person name="Schneider L."/>
            <person name="Shu S."/>
            <person name="Stevenson D.W."/>
            <person name="Thummler F."/>
            <person name="Tillich M."/>
            <person name="Villarreal Aguilar J.C."/>
            <person name="Widiez T."/>
            <person name="Wong G.K."/>
            <person name="Wymore A."/>
            <person name="Zhang Y."/>
            <person name="Zimmer A.D."/>
            <person name="Quatrano R.S."/>
            <person name="Mayer K.F.X."/>
            <person name="Goodstein D."/>
            <person name="Casacuberta J.M."/>
            <person name="Vandepoele K."/>
            <person name="Reski R."/>
            <person name="Cuming A.C."/>
            <person name="Tuskan G.A."/>
            <person name="Maumus F."/>
            <person name="Salse J."/>
            <person name="Schmutz J."/>
            <person name="Rensing S.A."/>
        </authorList>
    </citation>
    <scope>NUCLEOTIDE SEQUENCE [LARGE SCALE GENOMIC DNA]</scope>
    <source>
        <strain evidence="4 5">cv. Gransden 2004</strain>
    </source>
</reference>
<dbReference type="InParanoid" id="A9SX15"/>
<evidence type="ECO:0000256" key="1">
    <source>
        <dbReference type="SAM" id="MobiDB-lite"/>
    </source>
</evidence>
<evidence type="ECO:0000313" key="5">
    <source>
        <dbReference type="Proteomes" id="UP000006727"/>
    </source>
</evidence>
<protein>
    <submittedName>
        <fullName evidence="3 4">Uncharacterized protein</fullName>
    </submittedName>
</protein>
<feature type="compositionally biased region" description="Low complexity" evidence="1">
    <location>
        <begin position="511"/>
        <end position="520"/>
    </location>
</feature>
<reference evidence="4" key="3">
    <citation type="submission" date="2020-12" db="UniProtKB">
        <authorList>
            <consortium name="EnsemblPlants"/>
        </authorList>
    </citation>
    <scope>IDENTIFICATION</scope>
</reference>
<dbReference type="Gramene" id="Pp3c9_24580V3.1">
    <property type="protein sequence ID" value="Pp3c9_24580V3.1"/>
    <property type="gene ID" value="Pp3c9_24580"/>
</dbReference>
<gene>
    <name evidence="3" type="ORF">PHYPA_013136</name>
</gene>
<keyword evidence="2" id="KW-0472">Membrane</keyword>
<keyword evidence="5" id="KW-1185">Reference proteome</keyword>
<name>A9SX15_PHYPA</name>
<dbReference type="PaxDb" id="3218-PP1S131_41V6.1"/>
<evidence type="ECO:0000313" key="3">
    <source>
        <dbReference type="EMBL" id="PNR48659.1"/>
    </source>
</evidence>